<name>A0A7R9B6M3_TIMSH</name>
<dbReference type="PANTHER" id="PTHR11360">
    <property type="entry name" value="MONOCARBOXYLATE TRANSPORTER"/>
    <property type="match status" value="1"/>
</dbReference>
<keyword evidence="2" id="KW-1133">Transmembrane helix</keyword>
<dbReference type="InterPro" id="IPR011701">
    <property type="entry name" value="MFS"/>
</dbReference>
<protein>
    <recommendedName>
        <fullName evidence="4">Monocarboxylate transporter</fullName>
    </recommendedName>
</protein>
<keyword evidence="2" id="KW-0472">Membrane</keyword>
<organism evidence="3">
    <name type="scientific">Timema shepardi</name>
    <name type="common">Walking stick</name>
    <dbReference type="NCBI Taxonomy" id="629360"/>
    <lineage>
        <taxon>Eukaryota</taxon>
        <taxon>Metazoa</taxon>
        <taxon>Ecdysozoa</taxon>
        <taxon>Arthropoda</taxon>
        <taxon>Hexapoda</taxon>
        <taxon>Insecta</taxon>
        <taxon>Pterygota</taxon>
        <taxon>Neoptera</taxon>
        <taxon>Polyneoptera</taxon>
        <taxon>Phasmatodea</taxon>
        <taxon>Timematodea</taxon>
        <taxon>Timematoidea</taxon>
        <taxon>Timematidae</taxon>
        <taxon>Timema</taxon>
    </lineage>
</organism>
<feature type="transmembrane region" description="Helical" evidence="2">
    <location>
        <begin position="267"/>
        <end position="291"/>
    </location>
</feature>
<feature type="region of interest" description="Disordered" evidence="1">
    <location>
        <begin position="305"/>
        <end position="332"/>
    </location>
</feature>
<sequence length="568" mass="62995">MKKEQSYAVVVDVSNDTPRGTNLGDGGTVKKVELLPPDGGWGWAIALGMALSTMIAYPVMQTFAFVYKDKLANVGLTATDSSVIINTNAAFGMSLGGEDRRKRKVVEHNNLRREVVPEQYRSASTLAWPDTELFFLFFFGWLDTCPSFTVDRLGCGVQSVSRILRERRPVIEFVPCVDLPRAGCPSWFSYRKVGITASIIFFIGVLLTSFCNSFISFLLSYGIITSFSLAINSYFKVKRNIAMGFAMTFTGMGTVIMPPVISKLLSFYGVQGTGLIMAALSLHSLVGALLLQPIKWHLKKVVEPQPKSQDTVDQEADQTDNKNSNLNGSLNRSSLGSNTKIFDDKLYIPLKEYDTNERGTKQENEGYNLISDDTKKTNEISLKKTATNNMVSLDEAPHSSEIKNDGYDEKVDEAEDKGCLQKFIGRVVNELDLTLFKDPHYTNLILGMSIAICAEANFSLMTPFILSDLEFTNDQIAIIMSSIGVVDIIFRCISPFFADHMKYTAKTMYLISMGMLILSRTGFIRDVSGSYNLAIVAINALTALTITMWVTEIVIVKCRDTQKTSTES</sequence>
<dbReference type="AlphaFoldDB" id="A0A7R9B6M3"/>
<keyword evidence="2" id="KW-0812">Transmembrane</keyword>
<dbReference type="SUPFAM" id="SSF103473">
    <property type="entry name" value="MFS general substrate transporter"/>
    <property type="match status" value="1"/>
</dbReference>
<gene>
    <name evidence="3" type="ORF">TSIB3V08_LOCUS10477</name>
</gene>
<feature type="transmembrane region" description="Helical" evidence="2">
    <location>
        <begin position="507"/>
        <end position="525"/>
    </location>
</feature>
<evidence type="ECO:0008006" key="4">
    <source>
        <dbReference type="Google" id="ProtNLM"/>
    </source>
</evidence>
<dbReference type="PANTHER" id="PTHR11360:SF237">
    <property type="entry name" value="MONOCARBOXYLATE TRANSPORTER 12-B-LIKE PROTEIN"/>
    <property type="match status" value="1"/>
</dbReference>
<feature type="transmembrane region" description="Helical" evidence="2">
    <location>
        <begin position="444"/>
        <end position="466"/>
    </location>
</feature>
<dbReference type="GO" id="GO:0008028">
    <property type="term" value="F:monocarboxylic acid transmembrane transporter activity"/>
    <property type="evidence" value="ECO:0007669"/>
    <property type="project" value="TreeGrafter"/>
</dbReference>
<dbReference type="Pfam" id="PF07690">
    <property type="entry name" value="MFS_1"/>
    <property type="match status" value="1"/>
</dbReference>
<feature type="transmembrane region" description="Helical" evidence="2">
    <location>
        <begin position="214"/>
        <end position="235"/>
    </location>
</feature>
<feature type="transmembrane region" description="Helical" evidence="2">
    <location>
        <begin position="242"/>
        <end position="261"/>
    </location>
</feature>
<evidence type="ECO:0000313" key="3">
    <source>
        <dbReference type="EMBL" id="CAD7266458.1"/>
    </source>
</evidence>
<dbReference type="Gene3D" id="1.20.1250.20">
    <property type="entry name" value="MFS general substrate transporter like domains"/>
    <property type="match status" value="1"/>
</dbReference>
<feature type="transmembrane region" description="Helical" evidence="2">
    <location>
        <begin position="190"/>
        <end position="208"/>
    </location>
</feature>
<dbReference type="InterPro" id="IPR050327">
    <property type="entry name" value="Proton-linked_MCT"/>
</dbReference>
<feature type="transmembrane region" description="Helical" evidence="2">
    <location>
        <begin position="531"/>
        <end position="555"/>
    </location>
</feature>
<dbReference type="InterPro" id="IPR036259">
    <property type="entry name" value="MFS_trans_sf"/>
</dbReference>
<accession>A0A7R9B6M3</accession>
<reference evidence="3" key="1">
    <citation type="submission" date="2020-11" db="EMBL/GenBank/DDBJ databases">
        <authorList>
            <person name="Tran Van P."/>
        </authorList>
    </citation>
    <scope>NUCLEOTIDE SEQUENCE</scope>
</reference>
<proteinExistence type="predicted"/>
<dbReference type="EMBL" id="OC007010">
    <property type="protein sequence ID" value="CAD7266458.1"/>
    <property type="molecule type" value="Genomic_DNA"/>
</dbReference>
<evidence type="ECO:0000256" key="2">
    <source>
        <dbReference type="SAM" id="Phobius"/>
    </source>
</evidence>
<feature type="compositionally biased region" description="Low complexity" evidence="1">
    <location>
        <begin position="323"/>
        <end position="332"/>
    </location>
</feature>
<feature type="transmembrane region" description="Helical" evidence="2">
    <location>
        <begin position="40"/>
        <end position="60"/>
    </location>
</feature>
<evidence type="ECO:0000256" key="1">
    <source>
        <dbReference type="SAM" id="MobiDB-lite"/>
    </source>
</evidence>
<feature type="transmembrane region" description="Helical" evidence="2">
    <location>
        <begin position="478"/>
        <end position="498"/>
    </location>
</feature>